<evidence type="ECO:0000313" key="3">
    <source>
        <dbReference type="Proteomes" id="UP000216605"/>
    </source>
</evidence>
<evidence type="ECO:0000313" key="2">
    <source>
        <dbReference type="EMBL" id="OYQ43804.1"/>
    </source>
</evidence>
<dbReference type="AlphaFoldDB" id="A0A255ZSA5"/>
<reference evidence="2 3" key="1">
    <citation type="submission" date="2017-07" db="EMBL/GenBank/DDBJ databases">
        <title>Flavobacterium cyanobacteriorum sp. nov., isolated from cyanobacterial aggregates in a eutrophic lake.</title>
        <authorList>
            <person name="Cai H."/>
        </authorList>
    </citation>
    <scope>NUCLEOTIDE SEQUENCE [LARGE SCALE GENOMIC DNA]</scope>
    <source>
        <strain evidence="2 3">TH021</strain>
    </source>
</reference>
<organism evidence="2 3">
    <name type="scientific">Flavobacterium cyanobacteriorum</name>
    <dbReference type="NCBI Taxonomy" id="2022802"/>
    <lineage>
        <taxon>Bacteria</taxon>
        <taxon>Pseudomonadati</taxon>
        <taxon>Bacteroidota</taxon>
        <taxon>Flavobacteriia</taxon>
        <taxon>Flavobacteriales</taxon>
        <taxon>Flavobacteriaceae</taxon>
        <taxon>Flavobacterium</taxon>
    </lineage>
</organism>
<dbReference type="RefSeq" id="WP_094412447.1">
    <property type="nucleotide sequence ID" value="NZ_NOXV01000168.1"/>
</dbReference>
<sequence length="162" mass="17982">MKIKIFFLFLISCCVACKNNAGDENYIKQPVGMLKGGQYVVTNSEKIKQEWETALNKTSDNDKIKTFTIIKATTEGDIAESYYILIGTNASGTAKTAAMLYLDRDKFYFEKQQGSDALSYLTIVCEGKCDTGCNPIVKISGDSKFLVCSSCIDCIKTENELR</sequence>
<name>A0A255ZSA5_9FLAO</name>
<feature type="chain" id="PRO_5012197568" evidence="1">
    <location>
        <begin position="22"/>
        <end position="162"/>
    </location>
</feature>
<evidence type="ECO:0000256" key="1">
    <source>
        <dbReference type="SAM" id="SignalP"/>
    </source>
</evidence>
<protein>
    <submittedName>
        <fullName evidence="2">Uncharacterized protein</fullName>
    </submittedName>
</protein>
<proteinExistence type="predicted"/>
<comment type="caution">
    <text evidence="2">The sequence shown here is derived from an EMBL/GenBank/DDBJ whole genome shotgun (WGS) entry which is preliminary data.</text>
</comment>
<feature type="signal peptide" evidence="1">
    <location>
        <begin position="1"/>
        <end position="21"/>
    </location>
</feature>
<dbReference type="EMBL" id="NOXV01000168">
    <property type="protein sequence ID" value="OYQ43804.1"/>
    <property type="molecule type" value="Genomic_DNA"/>
</dbReference>
<dbReference type="Proteomes" id="UP000216605">
    <property type="component" value="Unassembled WGS sequence"/>
</dbReference>
<keyword evidence="1" id="KW-0732">Signal</keyword>
<keyword evidence="3" id="KW-1185">Reference proteome</keyword>
<dbReference type="OrthoDB" id="1367211at2"/>
<accession>A0A255ZSA5</accession>
<gene>
    <name evidence="2" type="ORF">CHU92_02955</name>
</gene>